<evidence type="ECO:0000256" key="2">
    <source>
        <dbReference type="SAM" id="Phobius"/>
    </source>
</evidence>
<proteinExistence type="predicted"/>
<keyword evidence="2" id="KW-1133">Transmembrane helix</keyword>
<evidence type="ECO:0000256" key="1">
    <source>
        <dbReference type="SAM" id="MobiDB-lite"/>
    </source>
</evidence>
<keyword evidence="2" id="KW-0812">Transmembrane</keyword>
<dbReference type="GO" id="GO:0010228">
    <property type="term" value="P:vegetative to reproductive phase transition of meristem"/>
    <property type="evidence" value="ECO:0007669"/>
    <property type="project" value="TreeGrafter"/>
</dbReference>
<gene>
    <name evidence="3" type="ORF">CDL15_Pgr007574</name>
</gene>
<feature type="transmembrane region" description="Helical" evidence="2">
    <location>
        <begin position="290"/>
        <end position="308"/>
    </location>
</feature>
<dbReference type="PANTHER" id="PTHR31133">
    <property type="entry name" value="MEMBRANE PROTEIN"/>
    <property type="match status" value="1"/>
</dbReference>
<name>A0A218XA26_PUNGR</name>
<dbReference type="AlphaFoldDB" id="A0A218XA26"/>
<comment type="caution">
    <text evidence="3">The sequence shown here is derived from an EMBL/GenBank/DDBJ whole genome shotgun (WGS) entry which is preliminary data.</text>
</comment>
<reference evidence="4" key="1">
    <citation type="journal article" date="2017" name="Plant J.">
        <title>The pomegranate (Punica granatum L.) genome and the genomics of punicalagin biosynthesis.</title>
        <authorList>
            <person name="Qin G."/>
            <person name="Xu C."/>
            <person name="Ming R."/>
            <person name="Tang H."/>
            <person name="Guyot R."/>
            <person name="Kramer E.M."/>
            <person name="Hu Y."/>
            <person name="Yi X."/>
            <person name="Qi Y."/>
            <person name="Xu X."/>
            <person name="Gao Z."/>
            <person name="Pan H."/>
            <person name="Jian J."/>
            <person name="Tian Y."/>
            <person name="Yue Z."/>
            <person name="Xu Y."/>
        </authorList>
    </citation>
    <scope>NUCLEOTIDE SEQUENCE [LARGE SCALE GENOMIC DNA]</scope>
    <source>
        <strain evidence="4">cv. Dabenzi</strain>
    </source>
</reference>
<evidence type="ECO:0000313" key="3">
    <source>
        <dbReference type="EMBL" id="OWM81536.1"/>
    </source>
</evidence>
<feature type="transmembrane region" description="Helical" evidence="2">
    <location>
        <begin position="260"/>
        <end position="284"/>
    </location>
</feature>
<protein>
    <submittedName>
        <fullName evidence="3">Uncharacterized protein</fullName>
    </submittedName>
</protein>
<feature type="transmembrane region" description="Helical" evidence="2">
    <location>
        <begin position="103"/>
        <end position="123"/>
    </location>
</feature>
<evidence type="ECO:0000313" key="4">
    <source>
        <dbReference type="Proteomes" id="UP000197138"/>
    </source>
</evidence>
<organism evidence="3 4">
    <name type="scientific">Punica granatum</name>
    <name type="common">Pomegranate</name>
    <dbReference type="NCBI Taxonomy" id="22663"/>
    <lineage>
        <taxon>Eukaryota</taxon>
        <taxon>Viridiplantae</taxon>
        <taxon>Streptophyta</taxon>
        <taxon>Embryophyta</taxon>
        <taxon>Tracheophyta</taxon>
        <taxon>Spermatophyta</taxon>
        <taxon>Magnoliopsida</taxon>
        <taxon>eudicotyledons</taxon>
        <taxon>Gunneridae</taxon>
        <taxon>Pentapetalae</taxon>
        <taxon>rosids</taxon>
        <taxon>malvids</taxon>
        <taxon>Myrtales</taxon>
        <taxon>Lythraceae</taxon>
        <taxon>Punica</taxon>
    </lineage>
</organism>
<dbReference type="PANTHER" id="PTHR31133:SF2">
    <property type="entry name" value="EXPRESSED PROTEIN"/>
    <property type="match status" value="1"/>
</dbReference>
<feature type="transmembrane region" description="Helical" evidence="2">
    <location>
        <begin position="37"/>
        <end position="59"/>
    </location>
</feature>
<dbReference type="EMBL" id="MTKT01002214">
    <property type="protein sequence ID" value="OWM81536.1"/>
    <property type="molecule type" value="Genomic_DNA"/>
</dbReference>
<sequence length="523" mass="59033">MPFDEDHALLSESHLPDPLTSKAFSTFSGNSEKEKPLAMEVPVGFLAKLWSFLSFLPFFFCSSSSASSKYASSGPETRLSVGLWLAHVVWTYYCVARTKRLGLILKVLVLLLLPVPLVLWPVVGILGSLLGAVGYGVFPPLIATFEAVGENVTDKFYHCFCDGCWSTIEGSCTVVRDFTDFCFHLYFSFMDEQREKLPVDEKPMDVKRSGGRYSDHRHSPLEKPVHAVQRLLEDLISREGPFLETVCVPFAGLAILLWPLAVVGAVLASFISSFFLGLYVGVIAHQEDSFWMGLAYIITIVSMFDEYVNDMLYLREGSCLPRPGYRRNTKPRVEEESVGSTSRNESKTIRRGGSLNSILPSQHSRTSKWQIQQYKPVQVRFLKILSSLTFRAESNKFIITADDVELTRLNSPRDRVFEWFLGPLLIMKEQIKGLRLSEDEEMCLRKIVMRYKNEKPEDWDDTGGRFRNLVKMLYAEAVQAIASDNRMGGLVIPIESDKSPKEAEQSPQEAAIVLIVLSRIVSF</sequence>
<accession>A0A218XA26</accession>
<feature type="region of interest" description="Disordered" evidence="1">
    <location>
        <begin position="325"/>
        <end position="348"/>
    </location>
</feature>
<keyword evidence="2" id="KW-0472">Membrane</keyword>
<dbReference type="Proteomes" id="UP000197138">
    <property type="component" value="Unassembled WGS sequence"/>
</dbReference>
<dbReference type="InterPro" id="IPR040229">
    <property type="entry name" value="At3g27390-like"/>
</dbReference>